<organism evidence="3 4">
    <name type="scientific">Puccinia sorghi</name>
    <dbReference type="NCBI Taxonomy" id="27349"/>
    <lineage>
        <taxon>Eukaryota</taxon>
        <taxon>Fungi</taxon>
        <taxon>Dikarya</taxon>
        <taxon>Basidiomycota</taxon>
        <taxon>Pucciniomycotina</taxon>
        <taxon>Pucciniomycetes</taxon>
        <taxon>Pucciniales</taxon>
        <taxon>Pucciniaceae</taxon>
        <taxon>Puccinia</taxon>
    </lineage>
</organism>
<feature type="compositionally biased region" description="Pro residues" evidence="2">
    <location>
        <begin position="94"/>
        <end position="103"/>
    </location>
</feature>
<comment type="caution">
    <text evidence="3">The sequence shown here is derived from an EMBL/GenBank/DDBJ whole genome shotgun (WGS) entry which is preliminary data.</text>
</comment>
<dbReference type="CDD" id="cd00084">
    <property type="entry name" value="HMG-box_SF"/>
    <property type="match status" value="1"/>
</dbReference>
<dbReference type="OrthoDB" id="2507007at2759"/>
<name>A0A0L6UJ27_9BASI</name>
<dbReference type="Proteomes" id="UP000037035">
    <property type="component" value="Unassembled WGS sequence"/>
</dbReference>
<proteinExistence type="predicted"/>
<dbReference type="EMBL" id="LAVV01010829">
    <property type="protein sequence ID" value="KNZ48539.1"/>
    <property type="molecule type" value="Genomic_DNA"/>
</dbReference>
<dbReference type="AlphaFoldDB" id="A0A0L6UJ27"/>
<evidence type="ECO:0000313" key="3">
    <source>
        <dbReference type="EMBL" id="KNZ48539.1"/>
    </source>
</evidence>
<feature type="region of interest" description="Disordered" evidence="2">
    <location>
        <begin position="73"/>
        <end position="123"/>
    </location>
</feature>
<dbReference type="STRING" id="27349.A0A0L6UJ27"/>
<evidence type="ECO:0000256" key="1">
    <source>
        <dbReference type="SAM" id="Coils"/>
    </source>
</evidence>
<reference evidence="3 4" key="1">
    <citation type="submission" date="2015-08" db="EMBL/GenBank/DDBJ databases">
        <title>Next Generation Sequencing and Analysis of the Genome of Puccinia sorghi L Schw, the Causal Agent of Maize Common Rust.</title>
        <authorList>
            <person name="Rochi L."/>
            <person name="Burguener G."/>
            <person name="Darino M."/>
            <person name="Turjanski A."/>
            <person name="Kreff E."/>
            <person name="Dieguez M.J."/>
            <person name="Sacco F."/>
        </authorList>
    </citation>
    <scope>NUCLEOTIDE SEQUENCE [LARGE SCALE GENOMIC DNA]</scope>
    <source>
        <strain evidence="3 4">RO10H11247</strain>
    </source>
</reference>
<evidence type="ECO:0000313" key="4">
    <source>
        <dbReference type="Proteomes" id="UP000037035"/>
    </source>
</evidence>
<evidence type="ECO:0000256" key="2">
    <source>
        <dbReference type="SAM" id="MobiDB-lite"/>
    </source>
</evidence>
<feature type="region of interest" description="Disordered" evidence="2">
    <location>
        <begin position="14"/>
        <end position="59"/>
    </location>
</feature>
<protein>
    <submittedName>
        <fullName evidence="3">Uncharacterized protein</fullName>
    </submittedName>
</protein>
<gene>
    <name evidence="3" type="ORF">VP01_559g2</name>
</gene>
<feature type="coiled-coil region" evidence="1">
    <location>
        <begin position="181"/>
        <end position="208"/>
    </location>
</feature>
<accession>A0A0L6UJ27</accession>
<keyword evidence="4" id="KW-1185">Reference proteome</keyword>
<sequence length="464" mass="51022">MSLPWGHMRFRRDTASIKHPLQPAAYGGQPPAGYHSSQPPAGYHASGYETQLTQISPPVGYEQSQSLRFQAGHDARGTFPPSLGSRNLSTQQPSLPPAPPTPSHPNVSGKPPPQFQQSRQQNSAISNLQPVVNETPSNTRPGRPTQQQTINQFLNKNQPPPDPDSLHDCPSSVVQLEGIAIDELRRMAQEQSKKAQQLEISKAAIRRKVSVGMVEHLFGRKQAQRETSGWNNFQKEHGELFRGKGKGVKHSSAMKELSALWKDINPKDREAYKVGKNDAPNGESDLSLRAQSSSLQEGMFLFQVAVHVAATNHCEIVMFAVSTQLVHHSFQSARATPGAVDFVRQINAVDGLKNYQSRLQSFLTGARLNNISAALTKVATKKNISEHEVQKTRSKLAELVYNDTDGKKITWSWKGCDDALGKLGYKVVFLPGSISRPEWIKSLSSGLRPTEATLINADIDNGLI</sequence>
<dbReference type="SUPFAM" id="SSF47095">
    <property type="entry name" value="HMG-box"/>
    <property type="match status" value="1"/>
</dbReference>
<dbReference type="InterPro" id="IPR036910">
    <property type="entry name" value="HMG_box_dom_sf"/>
</dbReference>
<keyword evidence="1" id="KW-0175">Coiled coil</keyword>
<dbReference type="VEuPathDB" id="FungiDB:VP01_559g2"/>
<feature type="compositionally biased region" description="Polar residues" evidence="2">
    <location>
        <begin position="48"/>
        <end position="59"/>
    </location>
</feature>